<evidence type="ECO:0000313" key="2">
    <source>
        <dbReference type="EMBL" id="RXK35639.1"/>
    </source>
</evidence>
<dbReference type="InParanoid" id="A0A4Q1BA48"/>
<dbReference type="AlphaFoldDB" id="A0A4Q1BA48"/>
<evidence type="ECO:0000256" key="1">
    <source>
        <dbReference type="SAM" id="MobiDB-lite"/>
    </source>
</evidence>
<protein>
    <submittedName>
        <fullName evidence="2">Uncharacterized protein</fullName>
    </submittedName>
</protein>
<comment type="caution">
    <text evidence="2">The sequence shown here is derived from an EMBL/GenBank/DDBJ whole genome shotgun (WGS) entry which is preliminary data.</text>
</comment>
<proteinExistence type="predicted"/>
<gene>
    <name evidence="2" type="ORF">M231_07119</name>
</gene>
<organism evidence="2 3">
    <name type="scientific">Tremella mesenterica</name>
    <name type="common">Jelly fungus</name>
    <dbReference type="NCBI Taxonomy" id="5217"/>
    <lineage>
        <taxon>Eukaryota</taxon>
        <taxon>Fungi</taxon>
        <taxon>Dikarya</taxon>
        <taxon>Basidiomycota</taxon>
        <taxon>Agaricomycotina</taxon>
        <taxon>Tremellomycetes</taxon>
        <taxon>Tremellales</taxon>
        <taxon>Tremellaceae</taxon>
        <taxon>Tremella</taxon>
    </lineage>
</organism>
<feature type="region of interest" description="Disordered" evidence="1">
    <location>
        <begin position="1"/>
        <end position="20"/>
    </location>
</feature>
<dbReference type="Proteomes" id="UP000289152">
    <property type="component" value="Unassembled WGS sequence"/>
</dbReference>
<name>A0A4Q1BA48_TREME</name>
<reference evidence="2 3" key="1">
    <citation type="submission" date="2016-06" db="EMBL/GenBank/DDBJ databases">
        <title>Evolution of pathogenesis and genome organization in the Tremellales.</title>
        <authorList>
            <person name="Cuomo C."/>
            <person name="Litvintseva A."/>
            <person name="Heitman J."/>
            <person name="Chen Y."/>
            <person name="Sun S."/>
            <person name="Springer D."/>
            <person name="Dromer F."/>
            <person name="Young S."/>
            <person name="Zeng Q."/>
            <person name="Chapman S."/>
            <person name="Gujja S."/>
            <person name="Saif S."/>
            <person name="Birren B."/>
        </authorList>
    </citation>
    <scope>NUCLEOTIDE SEQUENCE [LARGE SCALE GENOMIC DNA]</scope>
    <source>
        <strain evidence="2 3">ATCC 28783</strain>
    </source>
</reference>
<dbReference type="EMBL" id="SDIL01000128">
    <property type="protein sequence ID" value="RXK35639.1"/>
    <property type="molecule type" value="Genomic_DNA"/>
</dbReference>
<sequence>MSTSSSRNPASGFQQGASMIPSERQYPTLGGLTLDIGSMLDISIQSALGDGKSLILDDLFNEDSELGHLYRVGNALNGRFTPPVNENVLRALAPEYSLSDQAVLDDPTFLAPLREGEKMKITISTHNATLTWETSRQVTAHNWPIGREGGVTLTRGDLNIELQWQGYICKWTQQQFSDLRKQTLQHGDTLLSLAHYDAQPGQMPYRDIKLSVVNDTGT</sequence>
<evidence type="ECO:0000313" key="3">
    <source>
        <dbReference type="Proteomes" id="UP000289152"/>
    </source>
</evidence>
<keyword evidence="3" id="KW-1185">Reference proteome</keyword>
<accession>A0A4Q1BA48</accession>
<feature type="compositionally biased region" description="Polar residues" evidence="1">
    <location>
        <begin position="1"/>
        <end position="17"/>
    </location>
</feature>
<dbReference type="VEuPathDB" id="FungiDB:TREMEDRAFT_65021"/>
<feature type="non-terminal residue" evidence="2">
    <location>
        <position position="218"/>
    </location>
</feature>